<evidence type="ECO:0000256" key="1">
    <source>
        <dbReference type="SAM" id="MobiDB-lite"/>
    </source>
</evidence>
<keyword evidence="3" id="KW-1185">Reference proteome</keyword>
<evidence type="ECO:0000313" key="3">
    <source>
        <dbReference type="Proteomes" id="UP000639859"/>
    </source>
</evidence>
<feature type="region of interest" description="Disordered" evidence="1">
    <location>
        <begin position="1"/>
        <end position="20"/>
    </location>
</feature>
<gene>
    <name evidence="2" type="ORF">I4Q42_14670</name>
</gene>
<evidence type="ECO:0008006" key="4">
    <source>
        <dbReference type="Google" id="ProtNLM"/>
    </source>
</evidence>
<organism evidence="2 3">
    <name type="scientific">Caulobacter hibisci</name>
    <dbReference type="NCBI Taxonomy" id="2035993"/>
    <lineage>
        <taxon>Bacteria</taxon>
        <taxon>Pseudomonadati</taxon>
        <taxon>Pseudomonadota</taxon>
        <taxon>Alphaproteobacteria</taxon>
        <taxon>Caulobacterales</taxon>
        <taxon>Caulobacteraceae</taxon>
        <taxon>Caulobacter</taxon>
    </lineage>
</organism>
<comment type="caution">
    <text evidence="2">The sequence shown here is derived from an EMBL/GenBank/DDBJ whole genome shotgun (WGS) entry which is preliminary data.</text>
</comment>
<sequence>MTNTLDRSIQTLRSEPPAPGYDHIDQAVWRGIAEVRRAREAAPVLNAVRAAAVVGGLALGVAGGGVTAVAVASEPQEISAFSVASKLAPSTLLDHQR</sequence>
<proteinExistence type="predicted"/>
<reference evidence="2 3" key="1">
    <citation type="submission" date="2020-11" db="EMBL/GenBank/DDBJ databases">
        <title>genome sequence of strain KACC 18849.</title>
        <authorList>
            <person name="Gao J."/>
            <person name="Zhang X."/>
        </authorList>
    </citation>
    <scope>NUCLEOTIDE SEQUENCE [LARGE SCALE GENOMIC DNA]</scope>
    <source>
        <strain evidence="2 3">KACC 18849</strain>
    </source>
</reference>
<name>A0ABS0SZN9_9CAUL</name>
<dbReference type="RefSeq" id="WP_198576824.1">
    <property type="nucleotide sequence ID" value="NZ_JADWOX010000009.1"/>
</dbReference>
<protein>
    <recommendedName>
        <fullName evidence="4">Anti-sigma factor</fullName>
    </recommendedName>
</protein>
<evidence type="ECO:0000313" key="2">
    <source>
        <dbReference type="EMBL" id="MBI1684914.1"/>
    </source>
</evidence>
<accession>A0ABS0SZN9</accession>
<dbReference type="EMBL" id="JADWOX010000009">
    <property type="protein sequence ID" value="MBI1684914.1"/>
    <property type="molecule type" value="Genomic_DNA"/>
</dbReference>
<dbReference type="Proteomes" id="UP000639859">
    <property type="component" value="Unassembled WGS sequence"/>
</dbReference>
<feature type="compositionally biased region" description="Polar residues" evidence="1">
    <location>
        <begin position="1"/>
        <end position="13"/>
    </location>
</feature>